<evidence type="ECO:0000256" key="8">
    <source>
        <dbReference type="ARBA" id="ARBA00030128"/>
    </source>
</evidence>
<sequence>MQPQTTQSRNAQSQQSQKNPPKSSTVDCAKNQKKISQNRLGQKCGRILVLSGPSGAGKSTLCTALKESISDMYFSISTTTRAMRDGERDGEHYHFVSEREFIADIEKGEFLEWAQVHNHYYGTSLKPIQKALNQGKLVVFDVDVQGHRSIKEHYGELAKSIFVTTKSKQILRERLEKRQSDSKEHIELRLLHAYNEMQHISQFDYVIINDDIAQAKSAILHIATSLEFLTQEAITDLLMQEWKG</sequence>
<dbReference type="InterPro" id="IPR027417">
    <property type="entry name" value="P-loop_NTPase"/>
</dbReference>
<dbReference type="Pfam" id="PF00625">
    <property type="entry name" value="Guanylate_kin"/>
    <property type="match status" value="1"/>
</dbReference>
<protein>
    <recommendedName>
        <fullName evidence="3 9">Guanylate kinase</fullName>
        <ecNumber evidence="2 9">2.7.4.8</ecNumber>
    </recommendedName>
    <alternativeName>
        <fullName evidence="8 9">GMP kinase</fullName>
    </alternativeName>
</protein>
<feature type="region of interest" description="Disordered" evidence="10">
    <location>
        <begin position="1"/>
        <end position="29"/>
    </location>
</feature>
<dbReference type="SUPFAM" id="SSF52540">
    <property type="entry name" value="P-loop containing nucleoside triphosphate hydrolases"/>
    <property type="match status" value="1"/>
</dbReference>
<evidence type="ECO:0000256" key="5">
    <source>
        <dbReference type="ARBA" id="ARBA00022741"/>
    </source>
</evidence>
<feature type="compositionally biased region" description="Low complexity" evidence="10">
    <location>
        <begin position="12"/>
        <end position="24"/>
    </location>
</feature>
<evidence type="ECO:0000313" key="12">
    <source>
        <dbReference type="EMBL" id="ETD23434.1"/>
    </source>
</evidence>
<proteinExistence type="inferred from homology"/>
<comment type="caution">
    <text evidence="12">The sequence shown here is derived from an EMBL/GenBank/DDBJ whole genome shotgun (WGS) entry which is preliminary data.</text>
</comment>
<evidence type="ECO:0000256" key="6">
    <source>
        <dbReference type="ARBA" id="ARBA00022777"/>
    </source>
</evidence>
<dbReference type="CDD" id="cd00071">
    <property type="entry name" value="GMPK"/>
    <property type="match status" value="1"/>
</dbReference>
<evidence type="ECO:0000256" key="3">
    <source>
        <dbReference type="ARBA" id="ARBA00016296"/>
    </source>
</evidence>
<accession>V8C7W8</accession>
<keyword evidence="5 9" id="KW-0547">Nucleotide-binding</keyword>
<dbReference type="AlphaFoldDB" id="V8C7W8"/>
<feature type="domain" description="Guanylate kinase-like" evidence="11">
    <location>
        <begin position="45"/>
        <end position="224"/>
    </location>
</feature>
<keyword evidence="9" id="KW-0963">Cytoplasm</keyword>
<dbReference type="GO" id="GO:0005524">
    <property type="term" value="F:ATP binding"/>
    <property type="evidence" value="ECO:0007669"/>
    <property type="project" value="UniProtKB-UniRule"/>
</dbReference>
<dbReference type="FunFam" id="3.30.63.10:FF:000002">
    <property type="entry name" value="Guanylate kinase 1"/>
    <property type="match status" value="1"/>
</dbReference>
<dbReference type="InterPro" id="IPR008144">
    <property type="entry name" value="Guanylate_kin-like_dom"/>
</dbReference>
<evidence type="ECO:0000256" key="2">
    <source>
        <dbReference type="ARBA" id="ARBA00012961"/>
    </source>
</evidence>
<feature type="binding site" evidence="9">
    <location>
        <begin position="52"/>
        <end position="59"/>
    </location>
    <ligand>
        <name>ATP</name>
        <dbReference type="ChEBI" id="CHEBI:30616"/>
    </ligand>
</feature>
<dbReference type="SMART" id="SM00072">
    <property type="entry name" value="GuKc"/>
    <property type="match status" value="1"/>
</dbReference>
<dbReference type="RefSeq" id="WP_023927981.1">
    <property type="nucleotide sequence ID" value="NZ_KI669454.1"/>
</dbReference>
<dbReference type="PROSITE" id="PS00856">
    <property type="entry name" value="GUANYLATE_KINASE_1"/>
    <property type="match status" value="1"/>
</dbReference>
<evidence type="ECO:0000256" key="10">
    <source>
        <dbReference type="SAM" id="MobiDB-lite"/>
    </source>
</evidence>
<evidence type="ECO:0000313" key="13">
    <source>
        <dbReference type="Proteomes" id="UP000018731"/>
    </source>
</evidence>
<dbReference type="GO" id="GO:0004385">
    <property type="term" value="F:GMP kinase activity"/>
    <property type="evidence" value="ECO:0007669"/>
    <property type="project" value="UniProtKB-UniRule"/>
</dbReference>
<dbReference type="EMBL" id="AZJI01000005">
    <property type="protein sequence ID" value="ETD23434.1"/>
    <property type="molecule type" value="Genomic_DNA"/>
</dbReference>
<dbReference type="PATRIC" id="fig|1357400.3.peg.1661"/>
<evidence type="ECO:0000256" key="4">
    <source>
        <dbReference type="ARBA" id="ARBA00022679"/>
    </source>
</evidence>
<reference evidence="12 13" key="1">
    <citation type="journal article" date="2014" name="Genome Announc.">
        <title>Draft genome sequences of six enterohepatic helicobacter species isolated from humans and one from rhesus macaques.</title>
        <authorList>
            <person name="Shen Z."/>
            <person name="Sheh A."/>
            <person name="Young S.K."/>
            <person name="Abouelliel A."/>
            <person name="Ward D.V."/>
            <person name="Earl A.M."/>
            <person name="Fox J.G."/>
        </authorList>
    </citation>
    <scope>NUCLEOTIDE SEQUENCE [LARGE SCALE GENOMIC DNA]</scope>
    <source>
        <strain evidence="12 13">MIT 99-5501</strain>
    </source>
</reference>
<feature type="compositionally biased region" description="Polar residues" evidence="10">
    <location>
        <begin position="1"/>
        <end position="11"/>
    </location>
</feature>
<dbReference type="OrthoDB" id="9808150at2"/>
<dbReference type="PANTHER" id="PTHR23117:SF13">
    <property type="entry name" value="GUANYLATE KINASE"/>
    <property type="match status" value="1"/>
</dbReference>
<comment type="function">
    <text evidence="9">Essential for recycling GMP and indirectly, cGMP.</text>
</comment>
<comment type="similarity">
    <text evidence="1 9">Belongs to the guanylate kinase family.</text>
</comment>
<dbReference type="EC" id="2.7.4.8" evidence="2 9"/>
<dbReference type="HOGENOM" id="CLU_001715_1_2_7"/>
<dbReference type="HAMAP" id="MF_00328">
    <property type="entry name" value="Guanylate_kinase"/>
    <property type="match status" value="1"/>
</dbReference>
<organism evidence="12 13">
    <name type="scientific">Helicobacter macacae MIT 99-5501</name>
    <dbReference type="NCBI Taxonomy" id="1357400"/>
    <lineage>
        <taxon>Bacteria</taxon>
        <taxon>Pseudomonadati</taxon>
        <taxon>Campylobacterota</taxon>
        <taxon>Epsilonproteobacteria</taxon>
        <taxon>Campylobacterales</taxon>
        <taxon>Helicobacteraceae</taxon>
        <taxon>Helicobacter</taxon>
    </lineage>
</organism>
<comment type="catalytic activity">
    <reaction evidence="9">
        <text>GMP + ATP = GDP + ADP</text>
        <dbReference type="Rhea" id="RHEA:20780"/>
        <dbReference type="ChEBI" id="CHEBI:30616"/>
        <dbReference type="ChEBI" id="CHEBI:58115"/>
        <dbReference type="ChEBI" id="CHEBI:58189"/>
        <dbReference type="ChEBI" id="CHEBI:456216"/>
        <dbReference type="EC" id="2.7.4.8"/>
    </reaction>
</comment>
<dbReference type="NCBIfam" id="TIGR03263">
    <property type="entry name" value="guanyl_kin"/>
    <property type="match status" value="1"/>
</dbReference>
<name>V8C7W8_9HELI</name>
<dbReference type="InterPro" id="IPR020590">
    <property type="entry name" value="Guanylate_kinase_CS"/>
</dbReference>
<evidence type="ECO:0000256" key="7">
    <source>
        <dbReference type="ARBA" id="ARBA00022840"/>
    </source>
</evidence>
<dbReference type="InterPro" id="IPR008145">
    <property type="entry name" value="GK/Ca_channel_bsu"/>
</dbReference>
<evidence type="ECO:0000256" key="9">
    <source>
        <dbReference type="HAMAP-Rule" id="MF_00328"/>
    </source>
</evidence>
<gene>
    <name evidence="9" type="primary">gmk</name>
    <name evidence="12" type="ORF">HMPREF2086_01237</name>
</gene>
<keyword evidence="13" id="KW-1185">Reference proteome</keyword>
<keyword evidence="6 9" id="KW-0418">Kinase</keyword>
<keyword evidence="7 9" id="KW-0067">ATP-binding</keyword>
<dbReference type="GO" id="GO:0005829">
    <property type="term" value="C:cytosol"/>
    <property type="evidence" value="ECO:0007669"/>
    <property type="project" value="TreeGrafter"/>
</dbReference>
<evidence type="ECO:0000256" key="1">
    <source>
        <dbReference type="ARBA" id="ARBA00005790"/>
    </source>
</evidence>
<dbReference type="Gene3D" id="3.40.50.300">
    <property type="entry name" value="P-loop containing nucleotide triphosphate hydrolases"/>
    <property type="match status" value="1"/>
</dbReference>
<keyword evidence="4 9" id="KW-0808">Transferase</keyword>
<dbReference type="Gene3D" id="3.30.63.10">
    <property type="entry name" value="Guanylate Kinase phosphate binding domain"/>
    <property type="match status" value="1"/>
</dbReference>
<comment type="subcellular location">
    <subcellularLocation>
        <location evidence="9">Cytoplasm</location>
    </subcellularLocation>
</comment>
<dbReference type="STRING" id="1357400.HMPREF2086_01237"/>
<evidence type="ECO:0000259" key="11">
    <source>
        <dbReference type="PROSITE" id="PS50052"/>
    </source>
</evidence>
<dbReference type="InterPro" id="IPR017665">
    <property type="entry name" value="Guanylate_kinase"/>
</dbReference>
<dbReference type="Proteomes" id="UP000018731">
    <property type="component" value="Unassembled WGS sequence"/>
</dbReference>
<dbReference type="PROSITE" id="PS50052">
    <property type="entry name" value="GUANYLATE_KINASE_2"/>
    <property type="match status" value="1"/>
</dbReference>
<dbReference type="PANTHER" id="PTHR23117">
    <property type="entry name" value="GUANYLATE KINASE-RELATED"/>
    <property type="match status" value="1"/>
</dbReference>
<dbReference type="eggNOG" id="COG0194">
    <property type="taxonomic scope" value="Bacteria"/>
</dbReference>